<evidence type="ECO:0000256" key="1">
    <source>
        <dbReference type="SAM" id="Phobius"/>
    </source>
</evidence>
<protein>
    <recommendedName>
        <fullName evidence="4">Thioredoxin domain-containing protein</fullName>
    </recommendedName>
</protein>
<gene>
    <name evidence="2" type="ORF">GCM10023196_075490</name>
</gene>
<evidence type="ECO:0000313" key="2">
    <source>
        <dbReference type="EMBL" id="GAA4634343.1"/>
    </source>
</evidence>
<dbReference type="Proteomes" id="UP001501442">
    <property type="component" value="Unassembled WGS sequence"/>
</dbReference>
<evidence type="ECO:0008006" key="4">
    <source>
        <dbReference type="Google" id="ProtNLM"/>
    </source>
</evidence>
<proteinExistence type="predicted"/>
<keyword evidence="1" id="KW-1133">Transmembrane helix</keyword>
<reference evidence="3" key="1">
    <citation type="journal article" date="2019" name="Int. J. Syst. Evol. Microbiol.">
        <title>The Global Catalogue of Microorganisms (GCM) 10K type strain sequencing project: providing services to taxonomists for standard genome sequencing and annotation.</title>
        <authorList>
            <consortium name="The Broad Institute Genomics Platform"/>
            <consortium name="The Broad Institute Genome Sequencing Center for Infectious Disease"/>
            <person name="Wu L."/>
            <person name="Ma J."/>
        </authorList>
    </citation>
    <scope>NUCLEOTIDE SEQUENCE [LARGE SCALE GENOMIC DNA]</scope>
    <source>
        <strain evidence="3">JCM 17939</strain>
    </source>
</reference>
<comment type="caution">
    <text evidence="2">The sequence shown here is derived from an EMBL/GenBank/DDBJ whole genome shotgun (WGS) entry which is preliminary data.</text>
</comment>
<dbReference type="RefSeq" id="WP_345437314.1">
    <property type="nucleotide sequence ID" value="NZ_BAABHK010000013.1"/>
</dbReference>
<name>A0ABP8UNM2_9ACTN</name>
<keyword evidence="1" id="KW-0472">Membrane</keyword>
<keyword evidence="3" id="KW-1185">Reference proteome</keyword>
<organism evidence="2 3">
    <name type="scientific">Actinoallomurus vinaceus</name>
    <dbReference type="NCBI Taxonomy" id="1080074"/>
    <lineage>
        <taxon>Bacteria</taxon>
        <taxon>Bacillati</taxon>
        <taxon>Actinomycetota</taxon>
        <taxon>Actinomycetes</taxon>
        <taxon>Streptosporangiales</taxon>
        <taxon>Thermomonosporaceae</taxon>
        <taxon>Actinoallomurus</taxon>
    </lineage>
</organism>
<accession>A0ABP8UNM2</accession>
<sequence length="239" mass="26282">MGLDGDPDDYGLPKVDIVVPDDARELDRDVIAYHREQRQRRRRERWRRLARPFTRYGIAAPFIASAVLVALISGVLMTVVSPRPTDHAIQVPPTGVVRHRPGDTGGALPPGNLIVNGQRMPVDTLINVAGLVLIVPRDCHCDATVTHLAQQAVGQGFQTWMIADGRSGRDADDVRRLADTVPRGDAIPAEDPGRLLSTTYRAAGLTAILVRPDRIVRDVIRGIQPDRDLTPDLRTLRTP</sequence>
<keyword evidence="1" id="KW-0812">Transmembrane</keyword>
<evidence type="ECO:0000313" key="3">
    <source>
        <dbReference type="Proteomes" id="UP001501442"/>
    </source>
</evidence>
<feature type="transmembrane region" description="Helical" evidence="1">
    <location>
        <begin position="53"/>
        <end position="80"/>
    </location>
</feature>
<dbReference type="EMBL" id="BAABHK010000013">
    <property type="protein sequence ID" value="GAA4634343.1"/>
    <property type="molecule type" value="Genomic_DNA"/>
</dbReference>